<gene>
    <name evidence="1" type="ORF">HMPREF9444_00345</name>
</gene>
<evidence type="ECO:0000313" key="1">
    <source>
        <dbReference type="EMBL" id="EFY07851.1"/>
    </source>
</evidence>
<proteinExistence type="predicted"/>
<keyword evidence="2" id="KW-1185">Reference proteome</keyword>
<evidence type="ECO:0000313" key="2">
    <source>
        <dbReference type="Proteomes" id="UP000018458"/>
    </source>
</evidence>
<dbReference type="InterPro" id="IPR007398">
    <property type="entry name" value="BioG"/>
</dbReference>
<dbReference type="HOGENOM" id="CLU_085983_0_1_6"/>
<protein>
    <recommendedName>
        <fullName evidence="3">Biotin synthesis protein BioC</fullName>
    </recommendedName>
</protein>
<dbReference type="RefSeq" id="WP_009142568.1">
    <property type="nucleotide sequence ID" value="NZ_GL830951.1"/>
</dbReference>
<dbReference type="eggNOG" id="COG2830">
    <property type="taxonomic scope" value="Bacteria"/>
</dbReference>
<name>E8LI30_SUCHY</name>
<dbReference type="EMBL" id="AEVO01000013">
    <property type="protein sequence ID" value="EFY07851.1"/>
    <property type="molecule type" value="Genomic_DNA"/>
</dbReference>
<reference evidence="1 2" key="1">
    <citation type="submission" date="2011-01" db="EMBL/GenBank/DDBJ databases">
        <authorList>
            <person name="Weinstock G."/>
            <person name="Sodergren E."/>
            <person name="Clifton S."/>
            <person name="Fulton L."/>
            <person name="Fulton B."/>
            <person name="Courtney L."/>
            <person name="Fronick C."/>
            <person name="Harrison M."/>
            <person name="Strong C."/>
            <person name="Farmer C."/>
            <person name="Delahaunty K."/>
            <person name="Markovic C."/>
            <person name="Hall O."/>
            <person name="Minx P."/>
            <person name="Tomlinson C."/>
            <person name="Mitreva M."/>
            <person name="Hou S."/>
            <person name="Chen J."/>
            <person name="Wollam A."/>
            <person name="Pepin K.H."/>
            <person name="Johnson M."/>
            <person name="Bhonagiri V."/>
            <person name="Zhang X."/>
            <person name="Suruliraj S."/>
            <person name="Warren W."/>
            <person name="Chinwalla A."/>
            <person name="Mardis E.R."/>
            <person name="Wilson R.K."/>
        </authorList>
    </citation>
    <scope>NUCLEOTIDE SEQUENCE [LARGE SCALE GENOMIC DNA]</scope>
    <source>
        <strain evidence="2">DSM 22608 / JCM 16073 / KCTC 15190 / YIT 12066</strain>
    </source>
</reference>
<evidence type="ECO:0008006" key="3">
    <source>
        <dbReference type="Google" id="ProtNLM"/>
    </source>
</evidence>
<organism evidence="1 2">
    <name type="scientific">Succinatimonas hippei (strain DSM 22608 / JCM 16073 / KCTC 15190 / YIT 12066)</name>
    <dbReference type="NCBI Taxonomy" id="762983"/>
    <lineage>
        <taxon>Bacteria</taxon>
        <taxon>Pseudomonadati</taxon>
        <taxon>Pseudomonadota</taxon>
        <taxon>Gammaproteobacteria</taxon>
        <taxon>Aeromonadales</taxon>
        <taxon>Succinivibrionaceae</taxon>
        <taxon>Succinatimonas</taxon>
    </lineage>
</organism>
<dbReference type="ESTHER" id="9gamm-e8li30">
    <property type="family name" value="BioG_Pimeloyl-ACP-methyl-esterase"/>
</dbReference>
<dbReference type="Pfam" id="PF04301">
    <property type="entry name" value="BioG"/>
    <property type="match status" value="1"/>
</dbReference>
<dbReference type="OrthoDB" id="7688089at2"/>
<comment type="caution">
    <text evidence="1">The sequence shown here is derived from an EMBL/GenBank/DDBJ whole genome shotgun (WGS) entry which is preliminary data.</text>
</comment>
<dbReference type="AlphaFoldDB" id="E8LI30"/>
<accession>E8LI30</accession>
<dbReference type="STRING" id="762983.HMPREF9444_00345"/>
<dbReference type="SUPFAM" id="SSF53474">
    <property type="entry name" value="alpha/beta-Hydrolases"/>
    <property type="match status" value="1"/>
</dbReference>
<dbReference type="InterPro" id="IPR029058">
    <property type="entry name" value="AB_hydrolase_fold"/>
</dbReference>
<dbReference type="Proteomes" id="UP000018458">
    <property type="component" value="Unassembled WGS sequence"/>
</dbReference>
<sequence length="214" mass="24321">MKTRLLKGTAQDTLKVVFLGFGQDLTPFFSLKLSSDTLFVYDYEDDSADFGVIYKYEKYDVIAWSLGVMMADIFVSKTERKPRKMIAINGTPFGVNSEKGVDSALYQATLANLSEDNMMRFYRRMCGRGQEFIAFSKVKPLRSIDSFKNELIFLAGKSASHCPGENIWDEAFIGLKDAIIAPLNQERGWRDLALNVVKLDVSHYSAQFFKEKLE</sequence>